<dbReference type="AlphaFoldDB" id="A0A0G4J7V1"/>
<gene>
    <name evidence="2" type="ORF">PBRA_009505</name>
</gene>
<accession>A0A0G4J7V1</accession>
<name>A0A0G4J7V1_PLABS</name>
<reference evidence="2 3" key="1">
    <citation type="submission" date="2015-02" db="EMBL/GenBank/DDBJ databases">
        <authorList>
            <person name="Chooi Y.-H."/>
        </authorList>
    </citation>
    <scope>NUCLEOTIDE SEQUENCE [LARGE SCALE GENOMIC DNA]</scope>
    <source>
        <strain evidence="2">E3</strain>
    </source>
</reference>
<keyword evidence="1" id="KW-0812">Transmembrane</keyword>
<dbReference type="Proteomes" id="UP000039324">
    <property type="component" value="Unassembled WGS sequence"/>
</dbReference>
<keyword evidence="1" id="KW-0472">Membrane</keyword>
<proteinExistence type="predicted"/>
<protein>
    <submittedName>
        <fullName evidence="2">Uncharacterized protein</fullName>
    </submittedName>
</protein>
<feature type="transmembrane region" description="Helical" evidence="1">
    <location>
        <begin position="12"/>
        <end position="29"/>
    </location>
</feature>
<keyword evidence="1" id="KW-1133">Transmembrane helix</keyword>
<dbReference type="EMBL" id="CDSF01000153">
    <property type="protein sequence ID" value="CEP03620.1"/>
    <property type="molecule type" value="Genomic_DNA"/>
</dbReference>
<evidence type="ECO:0000313" key="3">
    <source>
        <dbReference type="Proteomes" id="UP000039324"/>
    </source>
</evidence>
<evidence type="ECO:0000313" key="2">
    <source>
        <dbReference type="EMBL" id="CEP03620.1"/>
    </source>
</evidence>
<evidence type="ECO:0000256" key="1">
    <source>
        <dbReference type="SAM" id="Phobius"/>
    </source>
</evidence>
<sequence>MYLLILILPNRVIEYTAVMGFQMYLLILIPHAPIRSFRITFPILITSNSEYSEDICGVPVLYSSGVDLVFQISISSETSVRTPSRLQVSPHVLIPRNMLNDEVVLPQLHTPALQPFRCWLRALLRYSSFSSTSTNALASLSGVAQLSSEPANLWPEKPSG</sequence>
<organism evidence="2 3">
    <name type="scientific">Plasmodiophora brassicae</name>
    <name type="common">Clubroot disease agent</name>
    <dbReference type="NCBI Taxonomy" id="37360"/>
    <lineage>
        <taxon>Eukaryota</taxon>
        <taxon>Sar</taxon>
        <taxon>Rhizaria</taxon>
        <taxon>Endomyxa</taxon>
        <taxon>Phytomyxea</taxon>
        <taxon>Plasmodiophorida</taxon>
        <taxon>Plasmodiophoridae</taxon>
        <taxon>Plasmodiophora</taxon>
    </lineage>
</organism>
<keyword evidence="3" id="KW-1185">Reference proteome</keyword>